<dbReference type="InterPro" id="IPR003594">
    <property type="entry name" value="HATPase_dom"/>
</dbReference>
<dbReference type="PANTHER" id="PTHR43065:SF42">
    <property type="entry name" value="TWO-COMPONENT SENSOR PPRA"/>
    <property type="match status" value="1"/>
</dbReference>
<dbReference type="CDD" id="cd00075">
    <property type="entry name" value="HATPase"/>
    <property type="match status" value="1"/>
</dbReference>
<feature type="domain" description="HAMP" evidence="9">
    <location>
        <begin position="160"/>
        <end position="212"/>
    </location>
</feature>
<dbReference type="SMART" id="SM00304">
    <property type="entry name" value="HAMP"/>
    <property type="match status" value="1"/>
</dbReference>
<comment type="subcellular location">
    <subcellularLocation>
        <location evidence="2">Membrane</location>
    </subcellularLocation>
</comment>
<name>A0ABT5KE58_9BURK</name>
<keyword evidence="11" id="KW-1185">Reference proteome</keyword>
<evidence type="ECO:0000256" key="1">
    <source>
        <dbReference type="ARBA" id="ARBA00000085"/>
    </source>
</evidence>
<keyword evidence="7" id="KW-0472">Membrane</keyword>
<evidence type="ECO:0000256" key="6">
    <source>
        <dbReference type="ARBA" id="ARBA00022777"/>
    </source>
</evidence>
<dbReference type="SMART" id="SM00387">
    <property type="entry name" value="HATPase_c"/>
    <property type="match status" value="1"/>
</dbReference>
<sequence length="504" mass="53714">MHTLRQQLVLTTAVVFSIATLVILVAARWIVAGAMAQETARAGERSASLLSASLAPMLAESDLASIEELAQALVQRGDFSYVQISDARGTKLASVGPAQGSDAQGFVRDLRMGARVYGQASFGIARTGERQAAQQVQWQLLALCLGTLLLAAASQVLVARLLTKRLEALREGADRMAAGEPNVQIEASGSNELAQLAGAFNQMSSALSERFKAQQAAELSLQQANEALEQRVAQRTEHLEQTLARLCQTQDELVEAQKLASLGALVAGISHELNTPIGNAVTAASSLQSLMKDTAQLVQAQQVSRRGLSEALHSGEQMAGLVLRATQKAAGLISSFKRVAVDDSSQHRRKFDLREVLEDLVLSFGPGLKRSQTRVELLVPHGIELDSYPGPLDQVIGNLIQNAERHAFNGQLGGLVQISAQQLGERVELQVRDDGQGMTVELQTRIFEPFFTTKLGQGGSGLGLSIVRNMVGGLLGGHISVRSAPGQGCCFNINIPLAAPARPM</sequence>
<dbReference type="Gene3D" id="3.30.565.10">
    <property type="entry name" value="Histidine kinase-like ATPase, C-terminal domain"/>
    <property type="match status" value="1"/>
</dbReference>
<dbReference type="GO" id="GO:0016301">
    <property type="term" value="F:kinase activity"/>
    <property type="evidence" value="ECO:0007669"/>
    <property type="project" value="UniProtKB-KW"/>
</dbReference>
<evidence type="ECO:0000256" key="7">
    <source>
        <dbReference type="SAM" id="Phobius"/>
    </source>
</evidence>
<dbReference type="SUPFAM" id="SSF47384">
    <property type="entry name" value="Homodimeric domain of signal transducing histidine kinase"/>
    <property type="match status" value="1"/>
</dbReference>
<dbReference type="SUPFAM" id="SSF158472">
    <property type="entry name" value="HAMP domain-like"/>
    <property type="match status" value="1"/>
</dbReference>
<dbReference type="InterPro" id="IPR005467">
    <property type="entry name" value="His_kinase_dom"/>
</dbReference>
<dbReference type="CDD" id="cd00082">
    <property type="entry name" value="HisKA"/>
    <property type="match status" value="1"/>
</dbReference>
<dbReference type="InterPro" id="IPR036097">
    <property type="entry name" value="HisK_dim/P_sf"/>
</dbReference>
<dbReference type="Pfam" id="PF02518">
    <property type="entry name" value="HATPase_c"/>
    <property type="match status" value="1"/>
</dbReference>
<dbReference type="InterPro" id="IPR036890">
    <property type="entry name" value="HATPase_C_sf"/>
</dbReference>
<keyword evidence="4" id="KW-0597">Phosphoprotein</keyword>
<keyword evidence="7" id="KW-0812">Transmembrane</keyword>
<keyword evidence="6 10" id="KW-0418">Kinase</keyword>
<evidence type="ECO:0000256" key="4">
    <source>
        <dbReference type="ARBA" id="ARBA00022553"/>
    </source>
</evidence>
<dbReference type="PROSITE" id="PS50885">
    <property type="entry name" value="HAMP"/>
    <property type="match status" value="1"/>
</dbReference>
<dbReference type="CDD" id="cd06225">
    <property type="entry name" value="HAMP"/>
    <property type="match status" value="1"/>
</dbReference>
<reference evidence="10 11" key="1">
    <citation type="submission" date="2022-10" db="EMBL/GenBank/DDBJ databases">
        <title>Paucibacter sp. hw1 Genome sequencing.</title>
        <authorList>
            <person name="Park S."/>
        </authorList>
    </citation>
    <scope>NUCLEOTIDE SEQUENCE [LARGE SCALE GENOMIC DNA]</scope>
    <source>
        <strain evidence="11">hw1</strain>
    </source>
</reference>
<dbReference type="PROSITE" id="PS50109">
    <property type="entry name" value="HIS_KIN"/>
    <property type="match status" value="1"/>
</dbReference>
<dbReference type="InterPro" id="IPR003660">
    <property type="entry name" value="HAMP_dom"/>
</dbReference>
<dbReference type="Pfam" id="PF00672">
    <property type="entry name" value="HAMP"/>
    <property type="match status" value="1"/>
</dbReference>
<dbReference type="EC" id="2.7.13.3" evidence="3"/>
<protein>
    <recommendedName>
        <fullName evidence="3">histidine kinase</fullName>
        <ecNumber evidence="3">2.7.13.3</ecNumber>
    </recommendedName>
</protein>
<evidence type="ECO:0000259" key="9">
    <source>
        <dbReference type="PROSITE" id="PS50885"/>
    </source>
</evidence>
<dbReference type="PANTHER" id="PTHR43065">
    <property type="entry name" value="SENSOR HISTIDINE KINASE"/>
    <property type="match status" value="1"/>
</dbReference>
<evidence type="ECO:0000313" key="11">
    <source>
        <dbReference type="Proteomes" id="UP001221189"/>
    </source>
</evidence>
<dbReference type="InterPro" id="IPR004358">
    <property type="entry name" value="Sig_transdc_His_kin-like_C"/>
</dbReference>
<keyword evidence="7" id="KW-1133">Transmembrane helix</keyword>
<dbReference type="RefSeq" id="WP_273600403.1">
    <property type="nucleotide sequence ID" value="NZ_JAQQXT010000006.1"/>
</dbReference>
<gene>
    <name evidence="10" type="ORF">PRZ03_11405</name>
</gene>
<keyword evidence="5" id="KW-0808">Transferase</keyword>
<dbReference type="Proteomes" id="UP001221189">
    <property type="component" value="Unassembled WGS sequence"/>
</dbReference>
<feature type="transmembrane region" description="Helical" evidence="7">
    <location>
        <begin position="140"/>
        <end position="162"/>
    </location>
</feature>
<dbReference type="SUPFAM" id="SSF55874">
    <property type="entry name" value="ATPase domain of HSP90 chaperone/DNA topoisomerase II/histidine kinase"/>
    <property type="match status" value="1"/>
</dbReference>
<comment type="catalytic activity">
    <reaction evidence="1">
        <text>ATP + protein L-histidine = ADP + protein N-phospho-L-histidine.</text>
        <dbReference type="EC" id="2.7.13.3"/>
    </reaction>
</comment>
<evidence type="ECO:0000256" key="5">
    <source>
        <dbReference type="ARBA" id="ARBA00022679"/>
    </source>
</evidence>
<dbReference type="PRINTS" id="PR00344">
    <property type="entry name" value="BCTRLSENSOR"/>
</dbReference>
<evidence type="ECO:0000256" key="3">
    <source>
        <dbReference type="ARBA" id="ARBA00012438"/>
    </source>
</evidence>
<evidence type="ECO:0000313" key="10">
    <source>
        <dbReference type="EMBL" id="MDC8772178.1"/>
    </source>
</evidence>
<accession>A0ABT5KE58</accession>
<proteinExistence type="predicted"/>
<organism evidence="10 11">
    <name type="scientific">Roseateles albus</name>
    <dbReference type="NCBI Taxonomy" id="2987525"/>
    <lineage>
        <taxon>Bacteria</taxon>
        <taxon>Pseudomonadati</taxon>
        <taxon>Pseudomonadota</taxon>
        <taxon>Betaproteobacteria</taxon>
        <taxon>Burkholderiales</taxon>
        <taxon>Sphaerotilaceae</taxon>
        <taxon>Roseateles</taxon>
    </lineage>
</organism>
<feature type="domain" description="Histidine kinase" evidence="8">
    <location>
        <begin position="268"/>
        <end position="499"/>
    </location>
</feature>
<dbReference type="Gene3D" id="1.10.287.130">
    <property type="match status" value="1"/>
</dbReference>
<dbReference type="EMBL" id="JAQQXT010000006">
    <property type="protein sequence ID" value="MDC8772178.1"/>
    <property type="molecule type" value="Genomic_DNA"/>
</dbReference>
<evidence type="ECO:0000256" key="2">
    <source>
        <dbReference type="ARBA" id="ARBA00004370"/>
    </source>
</evidence>
<dbReference type="Gene3D" id="6.10.340.10">
    <property type="match status" value="1"/>
</dbReference>
<evidence type="ECO:0000259" key="8">
    <source>
        <dbReference type="PROSITE" id="PS50109"/>
    </source>
</evidence>
<dbReference type="InterPro" id="IPR003661">
    <property type="entry name" value="HisK_dim/P_dom"/>
</dbReference>
<comment type="caution">
    <text evidence="10">The sequence shown here is derived from an EMBL/GenBank/DDBJ whole genome shotgun (WGS) entry which is preliminary data.</text>
</comment>